<dbReference type="EMBL" id="CP060035">
    <property type="protein sequence ID" value="QOT71868.1"/>
    <property type="molecule type" value="Genomic_DNA"/>
</dbReference>
<dbReference type="RefSeq" id="WP_193666729.1">
    <property type="nucleotide sequence ID" value="NZ_CP060035.1"/>
</dbReference>
<name>A0A7M2GH82_SPHSA</name>
<evidence type="ECO:0000313" key="1">
    <source>
        <dbReference type="EMBL" id="QOT71868.1"/>
    </source>
</evidence>
<proteinExistence type="predicted"/>
<dbReference type="Proteomes" id="UP000593663">
    <property type="component" value="Chromosome 1"/>
</dbReference>
<protein>
    <submittedName>
        <fullName evidence="1">Uncharacterized protein</fullName>
    </submittedName>
</protein>
<sequence length="242" mass="28202">MKLHAEIADQLNIRRGMVPRECSTLDDAVLWCCRHDIHPAFPWDGLDYDPTVEERNALSLPLLEDYLGLILSNAKSINIASYARSLLDRIDSDLANLERYCDGGIPPSAMSDLFTRFTTNGFDKSQRDRELSIYPFDDFDIRITEDKIKELQNNYVVDMIVKMFSSYFPKTIKMAKSLCYISYTDKIYCYHVDLIHTTMRSFIFSNAAIPAEGKFKWRMYLDDWARHATLFIRPRMKEDFTG</sequence>
<reference evidence="2" key="1">
    <citation type="submission" date="2020-08" db="EMBL/GenBank/DDBJ databases">
        <title>Complete genome sequence of Sphingobium barthaii strain KK22, a high-molecular-weight polycyclic aromatic hydrocarbon-degrading soil bacterium.</title>
        <authorList>
            <person name="Mori J.F."/>
            <person name="Kanaly R.A."/>
        </authorList>
    </citation>
    <scope>NUCLEOTIDE SEQUENCE [LARGE SCALE GENOMIC DNA]</scope>
    <source>
        <strain evidence="2">KK22</strain>
    </source>
</reference>
<dbReference type="AlphaFoldDB" id="A0A7M2GH82"/>
<dbReference type="KEGG" id="sbar:H5V43_01430"/>
<gene>
    <name evidence="1" type="ORF">H5V43_01430</name>
</gene>
<evidence type="ECO:0000313" key="2">
    <source>
        <dbReference type="Proteomes" id="UP000593663"/>
    </source>
</evidence>
<organism evidence="1 2">
    <name type="scientific">Sphingobium fuliginis (strain ATCC 27551)</name>
    <dbReference type="NCBI Taxonomy" id="336203"/>
    <lineage>
        <taxon>Bacteria</taxon>
        <taxon>Pseudomonadati</taxon>
        <taxon>Pseudomonadota</taxon>
        <taxon>Alphaproteobacteria</taxon>
        <taxon>Sphingomonadales</taxon>
        <taxon>Sphingomonadaceae</taxon>
        <taxon>Sphingobium</taxon>
    </lineage>
</organism>
<accession>A0A7M2GH82</accession>